<protein>
    <submittedName>
        <fullName evidence="1">Uncharacterized protein</fullName>
    </submittedName>
</protein>
<proteinExistence type="predicted"/>
<reference evidence="1" key="1">
    <citation type="journal article" date="2014" name="Front. Microbiol.">
        <title>High frequency of phylogenetically diverse reductive dehalogenase-homologous genes in deep subseafloor sedimentary metagenomes.</title>
        <authorList>
            <person name="Kawai M."/>
            <person name="Futagami T."/>
            <person name="Toyoda A."/>
            <person name="Takaki Y."/>
            <person name="Nishi S."/>
            <person name="Hori S."/>
            <person name="Arai W."/>
            <person name="Tsubouchi T."/>
            <person name="Morono Y."/>
            <person name="Uchiyama I."/>
            <person name="Ito T."/>
            <person name="Fujiyama A."/>
            <person name="Inagaki F."/>
            <person name="Takami H."/>
        </authorList>
    </citation>
    <scope>NUCLEOTIDE SEQUENCE</scope>
    <source>
        <strain evidence="1">Expedition CK06-06</strain>
    </source>
</reference>
<comment type="caution">
    <text evidence="1">The sequence shown here is derived from an EMBL/GenBank/DDBJ whole genome shotgun (WGS) entry which is preliminary data.</text>
</comment>
<name>X0Y655_9ZZZZ</name>
<dbReference type="EMBL" id="BARS01050785">
    <property type="protein sequence ID" value="GAG51394.1"/>
    <property type="molecule type" value="Genomic_DNA"/>
</dbReference>
<dbReference type="AlphaFoldDB" id="X0Y655"/>
<organism evidence="1">
    <name type="scientific">marine sediment metagenome</name>
    <dbReference type="NCBI Taxonomy" id="412755"/>
    <lineage>
        <taxon>unclassified sequences</taxon>
        <taxon>metagenomes</taxon>
        <taxon>ecological metagenomes</taxon>
    </lineage>
</organism>
<sequence length="39" mass="4790">MGIIWPYWFYIIKGTRYFANSLYTYEMGISNYAVHDKYL</sequence>
<evidence type="ECO:0000313" key="1">
    <source>
        <dbReference type="EMBL" id="GAG51394.1"/>
    </source>
</evidence>
<gene>
    <name evidence="1" type="ORF">S01H1_75749</name>
</gene>
<accession>X0Y655</accession>